<dbReference type="Gene3D" id="2.60.120.1440">
    <property type="match status" value="1"/>
</dbReference>
<dbReference type="PIRSF" id="PIRSF018266">
    <property type="entry name" value="FecR"/>
    <property type="match status" value="1"/>
</dbReference>
<dbReference type="OrthoDB" id="9798846at2"/>
<sequence length="346" mass="37350">MKRRHTGLGERAPEVFERLFDNRSNALHPADAEEAADFWDQLGRFERPPLSHEMADAPQGGWFARGKSRHWFAAAAAVAAFLTTGAVIYSQREGPAALPGLTQLAAAVTDREEPGHTYTAGRGQRSIIALSDGSEVTLAPESTITVHYTEKQRLIRLIDGEALFRVAHNKARPFIVKAAGGEVMAVGTAFEVRLRDKSKAAQVTVVDGVIRISVAASNKETGSEIARLARKGEQVEFGSHPDGKSAQGFIGASSEVNLDLSVVWTNGMLFFDGEPLEEAIRIANRYSSQTIVLKDQSLRNVPVYGLIRQGDTAALSDIIEHPGALRVERSDNARLDGASAAPSVSK</sequence>
<dbReference type="Gene3D" id="3.55.50.30">
    <property type="match status" value="1"/>
</dbReference>
<keyword evidence="1" id="KW-1133">Transmembrane helix</keyword>
<feature type="transmembrane region" description="Helical" evidence="1">
    <location>
        <begin position="71"/>
        <end position="89"/>
    </location>
</feature>
<protein>
    <recommendedName>
        <fullName evidence="2">FecR protein domain-containing protein</fullName>
    </recommendedName>
</protein>
<evidence type="ECO:0000313" key="4">
    <source>
        <dbReference type="Proteomes" id="UP000284322"/>
    </source>
</evidence>
<gene>
    <name evidence="3" type="ORF">D6858_01795</name>
</gene>
<name>A0A419R5A1_9SPHN</name>
<dbReference type="Proteomes" id="UP000284322">
    <property type="component" value="Unassembled WGS sequence"/>
</dbReference>
<dbReference type="Pfam" id="PF04773">
    <property type="entry name" value="FecR"/>
    <property type="match status" value="1"/>
</dbReference>
<keyword evidence="1" id="KW-0812">Transmembrane</keyword>
<dbReference type="RefSeq" id="WP_120106645.1">
    <property type="nucleotide sequence ID" value="NZ_RAHJ01000004.1"/>
</dbReference>
<dbReference type="InterPro" id="IPR012373">
    <property type="entry name" value="Ferrdict_sens_TM"/>
</dbReference>
<keyword evidence="4" id="KW-1185">Reference proteome</keyword>
<dbReference type="AlphaFoldDB" id="A0A419R5A1"/>
<accession>A0A419R5A1</accession>
<evidence type="ECO:0000313" key="3">
    <source>
        <dbReference type="EMBL" id="RJX70888.1"/>
    </source>
</evidence>
<dbReference type="PANTHER" id="PTHR30273:SF2">
    <property type="entry name" value="PROTEIN FECR"/>
    <property type="match status" value="1"/>
</dbReference>
<dbReference type="InterPro" id="IPR006860">
    <property type="entry name" value="FecR"/>
</dbReference>
<dbReference type="EMBL" id="RAHJ01000004">
    <property type="protein sequence ID" value="RJX70888.1"/>
    <property type="molecule type" value="Genomic_DNA"/>
</dbReference>
<organism evidence="3 4">
    <name type="scientific">Tsuneonella suprasediminis</name>
    <dbReference type="NCBI Taxonomy" id="2306996"/>
    <lineage>
        <taxon>Bacteria</taxon>
        <taxon>Pseudomonadati</taxon>
        <taxon>Pseudomonadota</taxon>
        <taxon>Alphaproteobacteria</taxon>
        <taxon>Sphingomonadales</taxon>
        <taxon>Erythrobacteraceae</taxon>
        <taxon>Tsuneonella</taxon>
    </lineage>
</organism>
<dbReference type="GO" id="GO:0016989">
    <property type="term" value="F:sigma factor antagonist activity"/>
    <property type="evidence" value="ECO:0007669"/>
    <property type="project" value="TreeGrafter"/>
</dbReference>
<evidence type="ECO:0000259" key="2">
    <source>
        <dbReference type="Pfam" id="PF04773"/>
    </source>
</evidence>
<feature type="domain" description="FecR protein" evidence="2">
    <location>
        <begin position="117"/>
        <end position="210"/>
    </location>
</feature>
<reference evidence="3 4" key="1">
    <citation type="submission" date="2018-09" db="EMBL/GenBank/DDBJ databases">
        <title>Altererythrobacter sp.Ery1 and Ery12, the genome sequencing of novel strains in genus Alterythrobacter.</title>
        <authorList>
            <person name="Cheng H."/>
            <person name="Wu Y.-H."/>
            <person name="Fang C."/>
            <person name="Xu X.-W."/>
        </authorList>
    </citation>
    <scope>NUCLEOTIDE SEQUENCE [LARGE SCALE GENOMIC DNA]</scope>
    <source>
        <strain evidence="3 4">Ery12</strain>
    </source>
</reference>
<keyword evidence="1" id="KW-0472">Membrane</keyword>
<comment type="caution">
    <text evidence="3">The sequence shown here is derived from an EMBL/GenBank/DDBJ whole genome shotgun (WGS) entry which is preliminary data.</text>
</comment>
<proteinExistence type="predicted"/>
<dbReference type="PANTHER" id="PTHR30273">
    <property type="entry name" value="PERIPLASMIC SIGNAL SENSOR AND SIGMA FACTOR ACTIVATOR FECR-RELATED"/>
    <property type="match status" value="1"/>
</dbReference>
<evidence type="ECO:0000256" key="1">
    <source>
        <dbReference type="SAM" id="Phobius"/>
    </source>
</evidence>